<dbReference type="GO" id="GO:1902600">
    <property type="term" value="P:proton transmembrane transport"/>
    <property type="evidence" value="ECO:0007669"/>
    <property type="project" value="TreeGrafter"/>
</dbReference>
<reference evidence="11" key="1">
    <citation type="journal article" date="2015" name="Nature">
        <title>Complex archaea that bridge the gap between prokaryotes and eukaryotes.</title>
        <authorList>
            <person name="Spang A."/>
            <person name="Saw J.H."/>
            <person name="Jorgensen S.L."/>
            <person name="Zaremba-Niedzwiedzka K."/>
            <person name="Martijn J."/>
            <person name="Lind A.E."/>
            <person name="van Eijk R."/>
            <person name="Schleper C."/>
            <person name="Guy L."/>
            <person name="Ettema T.J."/>
        </authorList>
    </citation>
    <scope>NUCLEOTIDE SEQUENCE</scope>
</reference>
<organism evidence="11">
    <name type="scientific">marine sediment metagenome</name>
    <dbReference type="NCBI Taxonomy" id="412755"/>
    <lineage>
        <taxon>unclassified sequences</taxon>
        <taxon>metagenomes</taxon>
        <taxon>ecological metagenomes</taxon>
    </lineage>
</organism>
<evidence type="ECO:0000313" key="11">
    <source>
        <dbReference type="EMBL" id="KKL07442.1"/>
    </source>
</evidence>
<evidence type="ECO:0000256" key="5">
    <source>
        <dbReference type="ARBA" id="ARBA00022840"/>
    </source>
</evidence>
<feature type="non-terminal residue" evidence="11">
    <location>
        <position position="1"/>
    </location>
</feature>
<feature type="transmembrane region" description="Helical" evidence="9">
    <location>
        <begin position="240"/>
        <end position="260"/>
    </location>
</feature>
<keyword evidence="6" id="KW-1278">Translocase</keyword>
<proteinExistence type="predicted"/>
<dbReference type="InterPro" id="IPR023214">
    <property type="entry name" value="HAD_sf"/>
</dbReference>
<accession>A0A0F9B100</accession>
<evidence type="ECO:0000256" key="1">
    <source>
        <dbReference type="ARBA" id="ARBA00004651"/>
    </source>
</evidence>
<dbReference type="PRINTS" id="PR00119">
    <property type="entry name" value="CATATPASE"/>
</dbReference>
<dbReference type="Gene3D" id="3.40.50.1000">
    <property type="entry name" value="HAD superfamily/HAD-like"/>
    <property type="match status" value="1"/>
</dbReference>
<dbReference type="Gene3D" id="1.20.1110.10">
    <property type="entry name" value="Calcium-transporting ATPase, transmembrane domain"/>
    <property type="match status" value="1"/>
</dbReference>
<keyword evidence="4" id="KW-0547">Nucleotide-binding</keyword>
<feature type="transmembrane region" description="Helical" evidence="9">
    <location>
        <begin position="303"/>
        <end position="321"/>
    </location>
</feature>
<keyword evidence="8 9" id="KW-0472">Membrane</keyword>
<dbReference type="GO" id="GO:0019829">
    <property type="term" value="F:ATPase-coupled monoatomic cation transmembrane transporter activity"/>
    <property type="evidence" value="ECO:0007669"/>
    <property type="project" value="TreeGrafter"/>
</dbReference>
<dbReference type="NCBIfam" id="TIGR01494">
    <property type="entry name" value="ATPase_P-type"/>
    <property type="match status" value="1"/>
</dbReference>
<sequence>TFLGLVGMIDPPRPEVKTAIQTCVQAGIKPIMITGDHPSTAQAVARELGLLKNGRVVTGPELTAMSAAEFESEAENIEVYARVSPEHKLKIVDVWQRWGHIVAMTGDGVNDAPALKKADIGIAMGITGTEVAKEAADMVLADDNFATIVRAVELGRWIFDNIKKYLTFLLQCNITEVLVIGGIVLWFGPHYLPLLPAAILYVNLATDGLPALALGVAPPDEDIMLRPPRNPRESVFTSDVVSFLARAVILEFPLFIWIFLESLPDLELARTRIFFMFIIIELVIALNCRSLRFSVFKAPPHKWLIIAIFWEIVMIVVLMQIPQIRESFGVSIPSLSDLLLIFGLGLLVFIVMEAMKMALRAMGDKGLKK</sequence>
<evidence type="ECO:0000256" key="6">
    <source>
        <dbReference type="ARBA" id="ARBA00022967"/>
    </source>
</evidence>
<evidence type="ECO:0000256" key="9">
    <source>
        <dbReference type="SAM" id="Phobius"/>
    </source>
</evidence>
<dbReference type="SUPFAM" id="SSF81665">
    <property type="entry name" value="Calcium ATPase, transmembrane domain M"/>
    <property type="match status" value="1"/>
</dbReference>
<dbReference type="InterPro" id="IPR050510">
    <property type="entry name" value="Cation_transp_ATPase_P-type"/>
</dbReference>
<dbReference type="InterPro" id="IPR006068">
    <property type="entry name" value="ATPase_P-typ_cation-transptr_C"/>
</dbReference>
<protein>
    <recommendedName>
        <fullName evidence="10">Cation-transporting P-type ATPase C-terminal domain-containing protein</fullName>
    </recommendedName>
</protein>
<dbReference type="Pfam" id="PF00702">
    <property type="entry name" value="Hydrolase"/>
    <property type="match status" value="1"/>
</dbReference>
<comment type="subcellular location">
    <subcellularLocation>
        <location evidence="1">Cell membrane</location>
        <topology evidence="1">Multi-pass membrane protein</topology>
    </subcellularLocation>
</comment>
<feature type="domain" description="Cation-transporting P-type ATPase C-terminal" evidence="10">
    <location>
        <begin position="192"/>
        <end position="357"/>
    </location>
</feature>
<dbReference type="InterPro" id="IPR023298">
    <property type="entry name" value="ATPase_P-typ_TM_dom_sf"/>
</dbReference>
<comment type="caution">
    <text evidence="11">The sequence shown here is derived from an EMBL/GenBank/DDBJ whole genome shotgun (WGS) entry which is preliminary data.</text>
</comment>
<dbReference type="GO" id="GO:0016887">
    <property type="term" value="F:ATP hydrolysis activity"/>
    <property type="evidence" value="ECO:0007669"/>
    <property type="project" value="InterPro"/>
</dbReference>
<evidence type="ECO:0000256" key="4">
    <source>
        <dbReference type="ARBA" id="ARBA00022741"/>
    </source>
</evidence>
<evidence type="ECO:0000259" key="10">
    <source>
        <dbReference type="Pfam" id="PF00689"/>
    </source>
</evidence>
<evidence type="ECO:0000256" key="2">
    <source>
        <dbReference type="ARBA" id="ARBA00022475"/>
    </source>
</evidence>
<dbReference type="Gene3D" id="3.40.1110.10">
    <property type="entry name" value="Calcium-transporting ATPase, cytoplasmic domain N"/>
    <property type="match status" value="1"/>
</dbReference>
<keyword evidence="5" id="KW-0067">ATP-binding</keyword>
<dbReference type="GO" id="GO:0005524">
    <property type="term" value="F:ATP binding"/>
    <property type="evidence" value="ECO:0007669"/>
    <property type="project" value="UniProtKB-KW"/>
</dbReference>
<dbReference type="InterPro" id="IPR036412">
    <property type="entry name" value="HAD-like_sf"/>
</dbReference>
<evidence type="ECO:0000256" key="3">
    <source>
        <dbReference type="ARBA" id="ARBA00022692"/>
    </source>
</evidence>
<keyword evidence="2" id="KW-1003">Cell membrane</keyword>
<dbReference type="InterPro" id="IPR023299">
    <property type="entry name" value="ATPase_P-typ_cyto_dom_N"/>
</dbReference>
<dbReference type="Pfam" id="PF00689">
    <property type="entry name" value="Cation_ATPase_C"/>
    <property type="match status" value="1"/>
</dbReference>
<dbReference type="InterPro" id="IPR001757">
    <property type="entry name" value="P_typ_ATPase"/>
</dbReference>
<dbReference type="AlphaFoldDB" id="A0A0F9B100"/>
<dbReference type="PANTHER" id="PTHR43294:SF21">
    <property type="entry name" value="CATION TRANSPORTING ATPASE"/>
    <property type="match status" value="1"/>
</dbReference>
<feature type="transmembrane region" description="Helical" evidence="9">
    <location>
        <begin position="165"/>
        <end position="187"/>
    </location>
</feature>
<dbReference type="GO" id="GO:0005886">
    <property type="term" value="C:plasma membrane"/>
    <property type="evidence" value="ECO:0007669"/>
    <property type="project" value="UniProtKB-SubCell"/>
</dbReference>
<dbReference type="PANTHER" id="PTHR43294">
    <property type="entry name" value="SODIUM/POTASSIUM-TRANSPORTING ATPASE SUBUNIT ALPHA"/>
    <property type="match status" value="1"/>
</dbReference>
<evidence type="ECO:0000256" key="7">
    <source>
        <dbReference type="ARBA" id="ARBA00022989"/>
    </source>
</evidence>
<keyword evidence="7 9" id="KW-1133">Transmembrane helix</keyword>
<feature type="transmembrane region" description="Helical" evidence="9">
    <location>
        <begin position="272"/>
        <end position="291"/>
    </location>
</feature>
<dbReference type="SUPFAM" id="SSF56784">
    <property type="entry name" value="HAD-like"/>
    <property type="match status" value="1"/>
</dbReference>
<dbReference type="EMBL" id="LAZR01043291">
    <property type="protein sequence ID" value="KKL07442.1"/>
    <property type="molecule type" value="Genomic_DNA"/>
</dbReference>
<gene>
    <name evidence="11" type="ORF">LCGC14_2585970</name>
</gene>
<evidence type="ECO:0000256" key="8">
    <source>
        <dbReference type="ARBA" id="ARBA00023136"/>
    </source>
</evidence>
<dbReference type="FunFam" id="3.40.50.1000:FF:000028">
    <property type="entry name" value="Calcium-transporting P-type ATPase, putative"/>
    <property type="match status" value="1"/>
</dbReference>
<feature type="transmembrane region" description="Helical" evidence="9">
    <location>
        <begin position="199"/>
        <end position="219"/>
    </location>
</feature>
<keyword evidence="3 9" id="KW-0812">Transmembrane</keyword>
<name>A0A0F9B100_9ZZZZ</name>